<dbReference type="InterPro" id="IPR036361">
    <property type="entry name" value="SAP_dom_sf"/>
</dbReference>
<dbReference type="SMART" id="SM00559">
    <property type="entry name" value="Ku78"/>
    <property type="match status" value="1"/>
</dbReference>
<dbReference type="SUPFAM" id="SSF68906">
    <property type="entry name" value="SAP domain"/>
    <property type="match status" value="1"/>
</dbReference>
<proteinExistence type="predicted"/>
<dbReference type="SMART" id="SM00513">
    <property type="entry name" value="SAP"/>
    <property type="match status" value="1"/>
</dbReference>
<keyword evidence="3" id="KW-0378">Hydrolase</keyword>
<keyword evidence="3" id="KW-0067">ATP-binding</keyword>
<sequence>GKSPTPSSHLSLKLTERSFICADTAAIILEPPKRFQSYKNENVMFSVDELSEVKRVSTGHLRLLGFKPLSCLKDYHNLKPATFVFPSDEEVIGSTCLFVALHRSMLRLKRFAVAFYGNSSHPQLVALIAQDEIVTPSGQVEPPGMHLIYLPYSDDIRHIEELHTDPNSVPHATDDQIKKASSLVRRIDLKDFSVCQFANPALQRHYAVLQALALDEDEMPEMKDETLPDEEGMARPGIVKALEEFKLSVYGENYEEEDSNIDGKAEPSRKRKANAMKEYANYEWSDLADNGKLKDLTVVELKYYLAAHNLPVTGKKEALISRILTHMGK</sequence>
<dbReference type="EMBL" id="JACEIK010000767">
    <property type="protein sequence ID" value="MCD7461962.1"/>
    <property type="molecule type" value="Genomic_DNA"/>
</dbReference>
<protein>
    <submittedName>
        <fullName evidence="3">ATP-dependent DNA helicase II subunit 1</fullName>
    </submittedName>
</protein>
<dbReference type="CDD" id="cd00788">
    <property type="entry name" value="KU70"/>
    <property type="match status" value="1"/>
</dbReference>
<comment type="caution">
    <text evidence="3">The sequence shown here is derived from an EMBL/GenBank/DDBJ whole genome shotgun (WGS) entry which is preliminary data.</text>
</comment>
<dbReference type="PANTHER" id="PTHR12604:SF2">
    <property type="entry name" value="X-RAY REPAIR CROSS-COMPLEMENTING PROTEIN 6"/>
    <property type="match status" value="1"/>
</dbReference>
<dbReference type="GO" id="GO:0004386">
    <property type="term" value="F:helicase activity"/>
    <property type="evidence" value="ECO:0007669"/>
    <property type="project" value="UniProtKB-KW"/>
</dbReference>
<evidence type="ECO:0000256" key="1">
    <source>
        <dbReference type="ARBA" id="ARBA00023125"/>
    </source>
</evidence>
<dbReference type="Pfam" id="PF02037">
    <property type="entry name" value="SAP"/>
    <property type="match status" value="1"/>
</dbReference>
<keyword evidence="3" id="KW-0547">Nucleotide-binding</keyword>
<keyword evidence="1" id="KW-0238">DNA-binding</keyword>
<dbReference type="PROSITE" id="PS50800">
    <property type="entry name" value="SAP"/>
    <property type="match status" value="1"/>
</dbReference>
<evidence type="ECO:0000313" key="4">
    <source>
        <dbReference type="Proteomes" id="UP000823775"/>
    </source>
</evidence>
<dbReference type="Pfam" id="PF02735">
    <property type="entry name" value="Ku"/>
    <property type="match status" value="1"/>
</dbReference>
<dbReference type="Gene3D" id="1.10.720.30">
    <property type="entry name" value="SAP domain"/>
    <property type="match status" value="1"/>
</dbReference>
<evidence type="ECO:0000259" key="2">
    <source>
        <dbReference type="PROSITE" id="PS50800"/>
    </source>
</evidence>
<gene>
    <name evidence="3" type="primary">KU70</name>
    <name evidence="3" type="ORF">HAX54_047466</name>
</gene>
<feature type="domain" description="SAP" evidence="2">
    <location>
        <begin position="293"/>
        <end position="327"/>
    </location>
</feature>
<accession>A0ABS8SSM8</accession>
<dbReference type="InterPro" id="IPR006164">
    <property type="entry name" value="DNA_bd_Ku70/Ku80"/>
</dbReference>
<dbReference type="Pfam" id="PF03730">
    <property type="entry name" value="Ku_C"/>
    <property type="match status" value="1"/>
</dbReference>
<dbReference type="InterPro" id="IPR003034">
    <property type="entry name" value="SAP_dom"/>
</dbReference>
<name>A0ABS8SSM8_DATST</name>
<reference evidence="3 4" key="1">
    <citation type="journal article" date="2021" name="BMC Genomics">
        <title>Datura genome reveals duplications of psychoactive alkaloid biosynthetic genes and high mutation rate following tissue culture.</title>
        <authorList>
            <person name="Rajewski A."/>
            <person name="Carter-House D."/>
            <person name="Stajich J."/>
            <person name="Litt A."/>
        </authorList>
    </citation>
    <scope>NUCLEOTIDE SEQUENCE [LARGE SCALE GENOMIC DNA]</scope>
    <source>
        <strain evidence="3">AR-01</strain>
    </source>
</reference>
<keyword evidence="4" id="KW-1185">Reference proteome</keyword>
<evidence type="ECO:0000313" key="3">
    <source>
        <dbReference type="EMBL" id="MCD7461962.1"/>
    </source>
</evidence>
<dbReference type="InterPro" id="IPR016194">
    <property type="entry name" value="SPOC-like_C_dom_sf"/>
</dbReference>
<dbReference type="InterPro" id="IPR047087">
    <property type="entry name" value="KU70_core_dom"/>
</dbReference>
<dbReference type="SUPFAM" id="SSF100939">
    <property type="entry name" value="SPOC domain-like"/>
    <property type="match status" value="1"/>
</dbReference>
<dbReference type="Gene3D" id="2.40.290.10">
    <property type="match status" value="1"/>
</dbReference>
<dbReference type="Gene3D" id="1.10.1600.10">
    <property type="match status" value="1"/>
</dbReference>
<organism evidence="3 4">
    <name type="scientific">Datura stramonium</name>
    <name type="common">Jimsonweed</name>
    <name type="synonym">Common thornapple</name>
    <dbReference type="NCBI Taxonomy" id="4076"/>
    <lineage>
        <taxon>Eukaryota</taxon>
        <taxon>Viridiplantae</taxon>
        <taxon>Streptophyta</taxon>
        <taxon>Embryophyta</taxon>
        <taxon>Tracheophyta</taxon>
        <taxon>Spermatophyta</taxon>
        <taxon>Magnoliopsida</taxon>
        <taxon>eudicotyledons</taxon>
        <taxon>Gunneridae</taxon>
        <taxon>Pentapetalae</taxon>
        <taxon>asterids</taxon>
        <taxon>lamiids</taxon>
        <taxon>Solanales</taxon>
        <taxon>Solanaceae</taxon>
        <taxon>Solanoideae</taxon>
        <taxon>Datureae</taxon>
        <taxon>Datura</taxon>
    </lineage>
</organism>
<feature type="non-terminal residue" evidence="3">
    <location>
        <position position="1"/>
    </location>
</feature>
<keyword evidence="3" id="KW-0347">Helicase</keyword>
<dbReference type="InterPro" id="IPR005160">
    <property type="entry name" value="Ku_C"/>
</dbReference>
<dbReference type="Proteomes" id="UP000823775">
    <property type="component" value="Unassembled WGS sequence"/>
</dbReference>
<dbReference type="PANTHER" id="PTHR12604">
    <property type="entry name" value="KU AUTOANTIGEN DNA HELICASE"/>
    <property type="match status" value="1"/>
</dbReference>